<reference evidence="2 3" key="1">
    <citation type="submission" date="2019-02" db="EMBL/GenBank/DDBJ databases">
        <title>Complete Genome Sequence and Methylome Analysis of free living Spirochaetas.</title>
        <authorList>
            <person name="Fomenkov A."/>
            <person name="Dubinina G."/>
            <person name="Leshcheva N."/>
            <person name="Mikheeva N."/>
            <person name="Grabovich M."/>
            <person name="Vincze T."/>
            <person name="Roberts R.J."/>
        </authorList>
    </citation>
    <scope>NUCLEOTIDE SEQUENCE [LARGE SCALE GENOMIC DNA]</scope>
    <source>
        <strain evidence="2 3">K2</strain>
    </source>
</reference>
<dbReference type="Pfam" id="PF12804">
    <property type="entry name" value="NTP_transf_3"/>
    <property type="match status" value="1"/>
</dbReference>
<evidence type="ECO:0000259" key="1">
    <source>
        <dbReference type="Pfam" id="PF12804"/>
    </source>
</evidence>
<dbReference type="PANTHER" id="PTHR43777">
    <property type="entry name" value="MOLYBDENUM COFACTOR CYTIDYLYLTRANSFERASE"/>
    <property type="match status" value="1"/>
</dbReference>
<keyword evidence="2" id="KW-0808">Transferase</keyword>
<proteinExistence type="predicted"/>
<protein>
    <submittedName>
        <fullName evidence="2">Nucleotidyltransferase family protein</fullName>
    </submittedName>
</protein>
<gene>
    <name evidence="2" type="ORF">EXM22_06655</name>
</gene>
<dbReference type="InterPro" id="IPR029044">
    <property type="entry name" value="Nucleotide-diphossugar_trans"/>
</dbReference>
<dbReference type="KEGG" id="ock:EXM22_06655"/>
<dbReference type="PANTHER" id="PTHR43777:SF1">
    <property type="entry name" value="MOLYBDENUM COFACTOR CYTIDYLYLTRANSFERASE"/>
    <property type="match status" value="1"/>
</dbReference>
<feature type="domain" description="MobA-like NTP transferase" evidence="1">
    <location>
        <begin position="28"/>
        <end position="179"/>
    </location>
</feature>
<organism evidence="2 3">
    <name type="scientific">Oceanispirochaeta crateris</name>
    <dbReference type="NCBI Taxonomy" id="2518645"/>
    <lineage>
        <taxon>Bacteria</taxon>
        <taxon>Pseudomonadati</taxon>
        <taxon>Spirochaetota</taxon>
        <taxon>Spirochaetia</taxon>
        <taxon>Spirochaetales</taxon>
        <taxon>Spirochaetaceae</taxon>
        <taxon>Oceanispirochaeta</taxon>
    </lineage>
</organism>
<sequence>MCIIYAMESEKSNEEMLFTKKNKIEAACIIPAGGISSRMGQWKAELPDKEGIPLLLKTVLTATKACHRVIVIGGYRFTALKDLLHSCQDIEILENKNYHKGMLSTIQTGLSIIEEDFFILPLDMPLIGVSHFHRITAHHVAGKISRPIYSGIPGHPVYIDQSWKERILKMKGETLGRSLDMKDQNLIPWTDESVIFDLDSYKVYESYLNH</sequence>
<name>A0A5C1QHS4_9SPIO</name>
<dbReference type="Proteomes" id="UP000324209">
    <property type="component" value="Chromosome"/>
</dbReference>
<dbReference type="Gene3D" id="3.90.550.10">
    <property type="entry name" value="Spore Coat Polysaccharide Biosynthesis Protein SpsA, Chain A"/>
    <property type="match status" value="1"/>
</dbReference>
<dbReference type="SUPFAM" id="SSF53448">
    <property type="entry name" value="Nucleotide-diphospho-sugar transferases"/>
    <property type="match status" value="1"/>
</dbReference>
<dbReference type="InterPro" id="IPR025877">
    <property type="entry name" value="MobA-like_NTP_Trfase"/>
</dbReference>
<keyword evidence="3" id="KW-1185">Reference proteome</keyword>
<accession>A0A5C1QHS4</accession>
<evidence type="ECO:0000313" key="2">
    <source>
        <dbReference type="EMBL" id="QEN07683.1"/>
    </source>
</evidence>
<dbReference type="AlphaFoldDB" id="A0A5C1QHS4"/>
<dbReference type="GO" id="GO:0016779">
    <property type="term" value="F:nucleotidyltransferase activity"/>
    <property type="evidence" value="ECO:0007669"/>
    <property type="project" value="UniProtKB-ARBA"/>
</dbReference>
<evidence type="ECO:0000313" key="3">
    <source>
        <dbReference type="Proteomes" id="UP000324209"/>
    </source>
</evidence>
<dbReference type="CDD" id="cd04182">
    <property type="entry name" value="GT_2_like_f"/>
    <property type="match status" value="1"/>
</dbReference>
<dbReference type="OrthoDB" id="285216at2"/>
<dbReference type="EMBL" id="CP036150">
    <property type="protein sequence ID" value="QEN07683.1"/>
    <property type="molecule type" value="Genomic_DNA"/>
</dbReference>